<reference evidence="2 3" key="1">
    <citation type="submission" date="2023-09" db="EMBL/GenBank/DDBJ databases">
        <title>Whole genome shotgun sequencing (WGS) of Bosea sp. ZW T0_25, isolated from stored onions (Allium cepa).</title>
        <authorList>
            <person name="Stoll D.A."/>
            <person name="Huch M."/>
        </authorList>
    </citation>
    <scope>NUCLEOTIDE SEQUENCE [LARGE SCALE GENOMIC DNA]</scope>
    <source>
        <strain evidence="2 3">ZW T0_25</strain>
    </source>
</reference>
<evidence type="ECO:0000313" key="3">
    <source>
        <dbReference type="Proteomes" id="UP001254257"/>
    </source>
</evidence>
<dbReference type="EMBL" id="JAWDID010000031">
    <property type="protein sequence ID" value="MDU0341992.1"/>
    <property type="molecule type" value="Genomic_DNA"/>
</dbReference>
<comment type="caution">
    <text evidence="2">The sequence shown here is derived from an EMBL/GenBank/DDBJ whole genome shotgun (WGS) entry which is preliminary data.</text>
</comment>
<protein>
    <submittedName>
        <fullName evidence="2">Uncharacterized protein</fullName>
    </submittedName>
</protein>
<accession>A0ABU3SB32</accession>
<keyword evidence="1" id="KW-0175">Coiled coil</keyword>
<evidence type="ECO:0000313" key="2">
    <source>
        <dbReference type="EMBL" id="MDU0341992.1"/>
    </source>
</evidence>
<proteinExistence type="predicted"/>
<evidence type="ECO:0000256" key="1">
    <source>
        <dbReference type="SAM" id="Coils"/>
    </source>
</evidence>
<organism evidence="2 3">
    <name type="scientific">Bosea rubneri</name>
    <dbReference type="NCBI Taxonomy" id="3075434"/>
    <lineage>
        <taxon>Bacteria</taxon>
        <taxon>Pseudomonadati</taxon>
        <taxon>Pseudomonadota</taxon>
        <taxon>Alphaproteobacteria</taxon>
        <taxon>Hyphomicrobiales</taxon>
        <taxon>Boseaceae</taxon>
        <taxon>Bosea</taxon>
    </lineage>
</organism>
<sequence>MHKLRPKTATSAIEERGRARLMLQMPQHRQAFAGASSDRFLDICEAYELAWNALSHWSQSPAAEQADRLEEYRAILAELEREAAHYVSAGSERMSAPV</sequence>
<feature type="coiled-coil region" evidence="1">
    <location>
        <begin position="62"/>
        <end position="89"/>
    </location>
</feature>
<keyword evidence="3" id="KW-1185">Reference proteome</keyword>
<dbReference type="Proteomes" id="UP001254257">
    <property type="component" value="Unassembled WGS sequence"/>
</dbReference>
<dbReference type="RefSeq" id="WP_316019787.1">
    <property type="nucleotide sequence ID" value="NZ_JAWDID010000031.1"/>
</dbReference>
<gene>
    <name evidence="2" type="ORF">RKE40_19020</name>
</gene>
<name>A0ABU3SB32_9HYPH</name>